<name>A0ABW3RF83_9FLAO</name>
<sequence>MKNIFEAIRKDHDTQRKLLKKLVETSGDTKEGKQTFKALKNELEVHANAEERHFYKPLISNDMMQEKARHGIAEHHEIDELIEKLEETEFDSPAWLKYAKDLKHKVEHHLEDEEHTFFQLAGKVFSETKKESLAKDYTNYMHANL</sequence>
<dbReference type="Pfam" id="PF01814">
    <property type="entry name" value="Hemerythrin"/>
    <property type="match status" value="1"/>
</dbReference>
<dbReference type="Proteomes" id="UP001597163">
    <property type="component" value="Unassembled WGS sequence"/>
</dbReference>
<dbReference type="PANTHER" id="PTHR35585:SF1">
    <property type="entry name" value="HHE DOMAIN PROTEIN (AFU_ORTHOLOGUE AFUA_4G00730)"/>
    <property type="match status" value="1"/>
</dbReference>
<feature type="domain" description="Hemerythrin-like" evidence="1">
    <location>
        <begin position="4"/>
        <end position="121"/>
    </location>
</feature>
<gene>
    <name evidence="2" type="ORF">ACFQ2E_14630</name>
</gene>
<accession>A0ABW3RF83</accession>
<proteinExistence type="predicted"/>
<comment type="caution">
    <text evidence="2">The sequence shown here is derived from an EMBL/GenBank/DDBJ whole genome shotgun (WGS) entry which is preliminary data.</text>
</comment>
<dbReference type="PANTHER" id="PTHR35585">
    <property type="entry name" value="HHE DOMAIN PROTEIN (AFU_ORTHOLOGUE AFUA_4G00730)"/>
    <property type="match status" value="1"/>
</dbReference>
<evidence type="ECO:0000313" key="2">
    <source>
        <dbReference type="EMBL" id="MFD1163664.1"/>
    </source>
</evidence>
<evidence type="ECO:0000259" key="1">
    <source>
        <dbReference type="Pfam" id="PF01814"/>
    </source>
</evidence>
<dbReference type="EMBL" id="JBHTLJ010000004">
    <property type="protein sequence ID" value="MFD1163664.1"/>
    <property type="molecule type" value="Genomic_DNA"/>
</dbReference>
<dbReference type="CDD" id="cd12108">
    <property type="entry name" value="Hr-like"/>
    <property type="match status" value="1"/>
</dbReference>
<evidence type="ECO:0000313" key="3">
    <source>
        <dbReference type="Proteomes" id="UP001597163"/>
    </source>
</evidence>
<dbReference type="Gene3D" id="1.20.120.520">
    <property type="entry name" value="nmb1532 protein domain like"/>
    <property type="match status" value="1"/>
</dbReference>
<organism evidence="2 3">
    <name type="scientific">Hwangdonia seohaensis</name>
    <dbReference type="NCBI Taxonomy" id="1240727"/>
    <lineage>
        <taxon>Bacteria</taxon>
        <taxon>Pseudomonadati</taxon>
        <taxon>Bacteroidota</taxon>
        <taxon>Flavobacteriia</taxon>
        <taxon>Flavobacteriales</taxon>
        <taxon>Flavobacteriaceae</taxon>
        <taxon>Hwangdonia</taxon>
    </lineage>
</organism>
<keyword evidence="3" id="KW-1185">Reference proteome</keyword>
<protein>
    <submittedName>
        <fullName evidence="2">Hemerythrin domain-containing protein</fullName>
    </submittedName>
</protein>
<dbReference type="RefSeq" id="WP_311940658.1">
    <property type="nucleotide sequence ID" value="NZ_JAVSCK010000004.1"/>
</dbReference>
<reference evidence="3" key="1">
    <citation type="journal article" date="2019" name="Int. J. Syst. Evol. Microbiol.">
        <title>The Global Catalogue of Microorganisms (GCM) 10K type strain sequencing project: providing services to taxonomists for standard genome sequencing and annotation.</title>
        <authorList>
            <consortium name="The Broad Institute Genomics Platform"/>
            <consortium name="The Broad Institute Genome Sequencing Center for Infectious Disease"/>
            <person name="Wu L."/>
            <person name="Ma J."/>
        </authorList>
    </citation>
    <scope>NUCLEOTIDE SEQUENCE [LARGE SCALE GENOMIC DNA]</scope>
    <source>
        <strain evidence="3">CCUG 63246</strain>
    </source>
</reference>
<dbReference type="InterPro" id="IPR012312">
    <property type="entry name" value="Hemerythrin-like"/>
</dbReference>